<dbReference type="AlphaFoldDB" id="A2STY6"/>
<dbReference type="KEGG" id="mla:Mlab_1631"/>
<evidence type="ECO:0000256" key="1">
    <source>
        <dbReference type="SAM" id="Phobius"/>
    </source>
</evidence>
<keyword evidence="3" id="KW-1185">Reference proteome</keyword>
<gene>
    <name evidence="2" type="ordered locus">Mlab_1631</name>
</gene>
<organism evidence="2 3">
    <name type="scientific">Methanocorpusculum labreanum (strain ATCC 43576 / DSM 4855 / Z)</name>
    <dbReference type="NCBI Taxonomy" id="410358"/>
    <lineage>
        <taxon>Archaea</taxon>
        <taxon>Methanobacteriati</taxon>
        <taxon>Methanobacteriota</taxon>
        <taxon>Stenosarchaea group</taxon>
        <taxon>Methanomicrobia</taxon>
        <taxon>Methanomicrobiales</taxon>
        <taxon>Methanocorpusculaceae</taxon>
        <taxon>Methanocorpusculum</taxon>
    </lineage>
</organism>
<sequence length="170" mass="19020">MKKNTFYIICGLLAVLLLLLFWLSIELSSPVIIAVSILIAAVLFFVLKKRVTDLVMDERSVLIDMKTAAATIKASVVLFLTVNLATIVYVFSGPLGFQSFTYHRQNDMMLPAGSLESVPYFPVPPETIPISQLGLFAVLQLILIVAALFIYVGFRFYYARKFGVWGEDEE</sequence>
<reference evidence="2 3" key="1">
    <citation type="journal article" date="2009" name="Stand. Genomic Sci.">
        <title>Complete genome sequence of Methanocorpusculum labreanum type strain Z.</title>
        <authorList>
            <person name="Anderson I.J."/>
            <person name="Sieprawska-Lupa M."/>
            <person name="Goltsman E."/>
            <person name="Lapidus A."/>
            <person name="Copeland A."/>
            <person name="Glavina Del Rio T."/>
            <person name="Tice H."/>
            <person name="Dalin E."/>
            <person name="Barry K."/>
            <person name="Pitluck S."/>
            <person name="Hauser L."/>
            <person name="Land M."/>
            <person name="Lucas S."/>
            <person name="Richardson P."/>
            <person name="Whitman W.B."/>
            <person name="Kyrpides N.C."/>
        </authorList>
    </citation>
    <scope>NUCLEOTIDE SEQUENCE [LARGE SCALE GENOMIC DNA]</scope>
    <source>
        <strain evidence="3">ATCC 43576 / DSM 4855 / Z</strain>
    </source>
</reference>
<dbReference type="RefSeq" id="WP_011833995.1">
    <property type="nucleotide sequence ID" value="NC_008942.1"/>
</dbReference>
<dbReference type="EMBL" id="CP000559">
    <property type="protein sequence ID" value="ABN07792.1"/>
    <property type="molecule type" value="Genomic_DNA"/>
</dbReference>
<evidence type="ECO:0000313" key="3">
    <source>
        <dbReference type="Proteomes" id="UP000000365"/>
    </source>
</evidence>
<keyword evidence="1" id="KW-0812">Transmembrane</keyword>
<feature type="transmembrane region" description="Helical" evidence="1">
    <location>
        <begin position="7"/>
        <end position="25"/>
    </location>
</feature>
<evidence type="ECO:0000313" key="2">
    <source>
        <dbReference type="EMBL" id="ABN07792.1"/>
    </source>
</evidence>
<dbReference type="Proteomes" id="UP000000365">
    <property type="component" value="Chromosome"/>
</dbReference>
<dbReference type="eggNOG" id="arCOG04440">
    <property type="taxonomic scope" value="Archaea"/>
</dbReference>
<proteinExistence type="predicted"/>
<keyword evidence="1" id="KW-0472">Membrane</keyword>
<dbReference type="OrthoDB" id="132176at2157"/>
<dbReference type="InterPro" id="IPR019235">
    <property type="entry name" value="DUF2178_TM"/>
</dbReference>
<feature type="transmembrane region" description="Helical" evidence="1">
    <location>
        <begin position="31"/>
        <end position="47"/>
    </location>
</feature>
<dbReference type="GeneID" id="4795868"/>
<feature type="transmembrane region" description="Helical" evidence="1">
    <location>
        <begin position="133"/>
        <end position="154"/>
    </location>
</feature>
<name>A2STY6_METLZ</name>
<dbReference type="HOGENOM" id="CLU_147144_0_0_2"/>
<feature type="transmembrane region" description="Helical" evidence="1">
    <location>
        <begin position="68"/>
        <end position="91"/>
    </location>
</feature>
<evidence type="ECO:0008006" key="4">
    <source>
        <dbReference type="Google" id="ProtNLM"/>
    </source>
</evidence>
<keyword evidence="1" id="KW-1133">Transmembrane helix</keyword>
<dbReference type="Pfam" id="PF09946">
    <property type="entry name" value="DUF2178"/>
    <property type="match status" value="1"/>
</dbReference>
<accession>A2STY6</accession>
<protein>
    <recommendedName>
        <fullName evidence="4">DUF2178 domain-containing protein</fullName>
    </recommendedName>
</protein>